<dbReference type="Gene3D" id="4.10.280.10">
    <property type="entry name" value="Helix-loop-helix DNA-binding domain"/>
    <property type="match status" value="1"/>
</dbReference>
<dbReference type="Proteomes" id="UP000015104">
    <property type="component" value="Unassembled WGS sequence"/>
</dbReference>
<evidence type="ECO:0000256" key="6">
    <source>
        <dbReference type="SAM" id="MobiDB-lite"/>
    </source>
</evidence>
<keyword evidence="3" id="KW-0221">Differentiation</keyword>
<dbReference type="PROSITE" id="PS50888">
    <property type="entry name" value="BHLH"/>
    <property type="match status" value="1"/>
</dbReference>
<dbReference type="GO" id="GO:0070888">
    <property type="term" value="F:E-box binding"/>
    <property type="evidence" value="ECO:0007669"/>
    <property type="project" value="TreeGrafter"/>
</dbReference>
<feature type="domain" description="BHLH" evidence="7">
    <location>
        <begin position="78"/>
        <end position="128"/>
    </location>
</feature>
<organism evidence="8 9">
    <name type="scientific">Tetranychus urticae</name>
    <name type="common">Two-spotted spider mite</name>
    <dbReference type="NCBI Taxonomy" id="32264"/>
    <lineage>
        <taxon>Eukaryota</taxon>
        <taxon>Metazoa</taxon>
        <taxon>Ecdysozoa</taxon>
        <taxon>Arthropoda</taxon>
        <taxon>Chelicerata</taxon>
        <taxon>Arachnida</taxon>
        <taxon>Acari</taxon>
        <taxon>Acariformes</taxon>
        <taxon>Trombidiformes</taxon>
        <taxon>Prostigmata</taxon>
        <taxon>Eleutherengona</taxon>
        <taxon>Raphignathae</taxon>
        <taxon>Tetranychoidea</taxon>
        <taxon>Tetranychidae</taxon>
        <taxon>Tetranychus</taxon>
    </lineage>
</organism>
<evidence type="ECO:0000256" key="2">
    <source>
        <dbReference type="ARBA" id="ARBA00022473"/>
    </source>
</evidence>
<accession>T1JSQ8</accession>
<dbReference type="InterPro" id="IPR011598">
    <property type="entry name" value="bHLH_dom"/>
</dbReference>
<dbReference type="eggNOG" id="KOG4395">
    <property type="taxonomic scope" value="Eukaryota"/>
</dbReference>
<dbReference type="GO" id="GO:0000981">
    <property type="term" value="F:DNA-binding transcription factor activity, RNA polymerase II-specific"/>
    <property type="evidence" value="ECO:0007669"/>
    <property type="project" value="TreeGrafter"/>
</dbReference>
<name>T1JSQ8_TETUR</name>
<keyword evidence="9" id="KW-1185">Reference proteome</keyword>
<protein>
    <recommendedName>
        <fullName evidence="7">BHLH domain-containing protein</fullName>
    </recommendedName>
</protein>
<dbReference type="SMART" id="SM00353">
    <property type="entry name" value="HLH"/>
    <property type="match status" value="1"/>
</dbReference>
<evidence type="ECO:0000256" key="1">
    <source>
        <dbReference type="ARBA" id="ARBA00004123"/>
    </source>
</evidence>
<feature type="region of interest" description="Disordered" evidence="6">
    <location>
        <begin position="45"/>
        <end position="87"/>
    </location>
</feature>
<dbReference type="STRING" id="32264.T1JSQ8"/>
<sequence length="149" mass="16707">MEGLAKMALVYLRFPTQELNYWLKMEDTTSSTLSTSTQFSSSTQLSTISTSSSSIKGKTELSSKTHKSKQMPTVTMKKRRMAANARERKRMKSLNVAFDMLRSVVPDTQRKLSKYETLQMAQKYIASLNFILMSDALPTGNLTPTSTCA</sequence>
<proteinExistence type="predicted"/>
<feature type="compositionally biased region" description="Low complexity" evidence="6">
    <location>
        <begin position="45"/>
        <end position="55"/>
    </location>
</feature>
<dbReference type="InterPro" id="IPR050359">
    <property type="entry name" value="bHLH_transcription_factors"/>
</dbReference>
<keyword evidence="2" id="KW-0217">Developmental protein</keyword>
<dbReference type="GO" id="GO:0005634">
    <property type="term" value="C:nucleus"/>
    <property type="evidence" value="ECO:0007669"/>
    <property type="project" value="UniProtKB-SubCell"/>
</dbReference>
<dbReference type="EnsemblMetazoa" id="tetur01g11400.1">
    <property type="protein sequence ID" value="tetur01g11400.1"/>
    <property type="gene ID" value="tetur01g11400"/>
</dbReference>
<evidence type="ECO:0000259" key="7">
    <source>
        <dbReference type="PROSITE" id="PS50888"/>
    </source>
</evidence>
<dbReference type="InterPro" id="IPR036638">
    <property type="entry name" value="HLH_DNA-bd_sf"/>
</dbReference>
<dbReference type="GO" id="GO:0045944">
    <property type="term" value="P:positive regulation of transcription by RNA polymerase II"/>
    <property type="evidence" value="ECO:0007669"/>
    <property type="project" value="TreeGrafter"/>
</dbReference>
<keyword evidence="4" id="KW-0524">Neurogenesis</keyword>
<evidence type="ECO:0000256" key="5">
    <source>
        <dbReference type="ARBA" id="ARBA00023242"/>
    </source>
</evidence>
<dbReference type="EMBL" id="CAEY01000466">
    <property type="status" value="NOT_ANNOTATED_CDS"/>
    <property type="molecule type" value="Genomic_DNA"/>
</dbReference>
<gene>
    <name evidence="8" type="primary">107360004</name>
</gene>
<dbReference type="GO" id="GO:0046983">
    <property type="term" value="F:protein dimerization activity"/>
    <property type="evidence" value="ECO:0007669"/>
    <property type="project" value="InterPro"/>
</dbReference>
<dbReference type="Pfam" id="PF00010">
    <property type="entry name" value="HLH"/>
    <property type="match status" value="1"/>
</dbReference>
<dbReference type="SUPFAM" id="SSF47459">
    <property type="entry name" value="HLH, helix-loop-helix DNA-binding domain"/>
    <property type="match status" value="1"/>
</dbReference>
<dbReference type="AlphaFoldDB" id="T1JSQ8"/>
<evidence type="ECO:0000256" key="4">
    <source>
        <dbReference type="ARBA" id="ARBA00022902"/>
    </source>
</evidence>
<dbReference type="GO" id="GO:0061564">
    <property type="term" value="P:axon development"/>
    <property type="evidence" value="ECO:0007669"/>
    <property type="project" value="TreeGrafter"/>
</dbReference>
<dbReference type="OrthoDB" id="6161578at2759"/>
<evidence type="ECO:0000313" key="9">
    <source>
        <dbReference type="Proteomes" id="UP000015104"/>
    </source>
</evidence>
<evidence type="ECO:0000313" key="8">
    <source>
        <dbReference type="EnsemblMetazoa" id="tetur01g11400.1"/>
    </source>
</evidence>
<reference evidence="9" key="1">
    <citation type="submission" date="2011-08" db="EMBL/GenBank/DDBJ databases">
        <authorList>
            <person name="Rombauts S."/>
        </authorList>
    </citation>
    <scope>NUCLEOTIDE SEQUENCE</scope>
    <source>
        <strain evidence="9">London</strain>
    </source>
</reference>
<dbReference type="GO" id="GO:0007423">
    <property type="term" value="P:sensory organ development"/>
    <property type="evidence" value="ECO:0007669"/>
    <property type="project" value="TreeGrafter"/>
</dbReference>
<evidence type="ECO:0000256" key="3">
    <source>
        <dbReference type="ARBA" id="ARBA00022782"/>
    </source>
</evidence>
<reference evidence="8" key="2">
    <citation type="submission" date="2015-06" db="UniProtKB">
        <authorList>
            <consortium name="EnsemblMetazoa"/>
        </authorList>
    </citation>
    <scope>IDENTIFICATION</scope>
</reference>
<keyword evidence="5" id="KW-0539">Nucleus</keyword>
<dbReference type="HOGENOM" id="CLU_1752050_0_0_1"/>
<dbReference type="PANTHER" id="PTHR19290">
    <property type="entry name" value="BASIC HELIX-LOOP-HELIX PROTEIN NEUROGENIN-RELATED"/>
    <property type="match status" value="1"/>
</dbReference>
<dbReference type="PANTHER" id="PTHR19290:SF162">
    <property type="entry name" value="TRANSCRIPTION FACTOR ATOH7"/>
    <property type="match status" value="1"/>
</dbReference>
<feature type="compositionally biased region" description="Basic residues" evidence="6">
    <location>
        <begin position="76"/>
        <end position="87"/>
    </location>
</feature>
<comment type="subcellular location">
    <subcellularLocation>
        <location evidence="1">Nucleus</location>
    </subcellularLocation>
</comment>